<gene>
    <name evidence="6" type="primary">lepB_3</name>
    <name evidence="6" type="ordered locus">TREAZ_3615</name>
</gene>
<dbReference type="STRING" id="545695.TREAZ_3615"/>
<evidence type="ECO:0000259" key="5">
    <source>
        <dbReference type="Pfam" id="PF10502"/>
    </source>
</evidence>
<dbReference type="GO" id="GO:0016020">
    <property type="term" value="C:membrane"/>
    <property type="evidence" value="ECO:0007669"/>
    <property type="project" value="UniProtKB-SubCell"/>
</dbReference>
<evidence type="ECO:0000313" key="7">
    <source>
        <dbReference type="Proteomes" id="UP000009222"/>
    </source>
</evidence>
<evidence type="ECO:0000256" key="2">
    <source>
        <dbReference type="ARBA" id="ARBA00019232"/>
    </source>
</evidence>
<comment type="similarity">
    <text evidence="1 4">Belongs to the peptidase S26 family.</text>
</comment>
<feature type="active site" evidence="3">
    <location>
        <position position="82"/>
    </location>
</feature>
<dbReference type="eggNOG" id="COG0681">
    <property type="taxonomic scope" value="Bacteria"/>
</dbReference>
<feature type="domain" description="Peptidase S26" evidence="5">
    <location>
        <begin position="2"/>
        <end position="90"/>
    </location>
</feature>
<dbReference type="InParanoid" id="F5Y6U4"/>
<keyword evidence="7" id="KW-1185">Reference proteome</keyword>
<dbReference type="CDD" id="cd06530">
    <property type="entry name" value="S26_SPase_I"/>
    <property type="match status" value="1"/>
</dbReference>
<dbReference type="KEGG" id="taz:TREAZ_3615"/>
<comment type="subcellular location">
    <subcellularLocation>
        <location evidence="4">Membrane</location>
        <topology evidence="4">Single-pass type II membrane protein</topology>
    </subcellularLocation>
</comment>
<dbReference type="HOGENOM" id="CLU_127725_0_0_12"/>
<accession>F5Y6U4</accession>
<keyword evidence="4" id="KW-0645">Protease</keyword>
<evidence type="ECO:0000256" key="3">
    <source>
        <dbReference type="PIRSR" id="PIRSR600223-1"/>
    </source>
</evidence>
<dbReference type="Gene3D" id="2.10.109.10">
    <property type="entry name" value="Umud Fragment, subunit A"/>
    <property type="match status" value="1"/>
</dbReference>
<feature type="active site" evidence="3">
    <location>
        <position position="29"/>
    </location>
</feature>
<dbReference type="GO" id="GO:0006465">
    <property type="term" value="P:signal peptide processing"/>
    <property type="evidence" value="ECO:0007669"/>
    <property type="project" value="InterPro"/>
</dbReference>
<dbReference type="GO" id="GO:0004252">
    <property type="term" value="F:serine-type endopeptidase activity"/>
    <property type="evidence" value="ECO:0007669"/>
    <property type="project" value="InterPro"/>
</dbReference>
<dbReference type="AlphaFoldDB" id="F5Y6U4"/>
<dbReference type="PANTHER" id="PTHR43390:SF1">
    <property type="entry name" value="CHLOROPLAST PROCESSING PEPTIDASE"/>
    <property type="match status" value="1"/>
</dbReference>
<evidence type="ECO:0000256" key="4">
    <source>
        <dbReference type="RuleBase" id="RU362042"/>
    </source>
</evidence>
<dbReference type="InterPro" id="IPR036286">
    <property type="entry name" value="LexA/Signal_pep-like_sf"/>
</dbReference>
<sequence>MGKAILGAFIAAILMKLFLFDFMIAEGHSMVPAINPGKMLLVCKLSYGLRIPGSGAYLLHWGHPKKGDIVVFYTPLGEIAVKRCGEVSGEDFYALGDNSLQSYDSRSYGPVLSDNIIGKVLGVK</sequence>
<dbReference type="EC" id="3.4.21.89" evidence="4"/>
<evidence type="ECO:0000313" key="6">
    <source>
        <dbReference type="EMBL" id="AEF82347.1"/>
    </source>
</evidence>
<dbReference type="Proteomes" id="UP000009222">
    <property type="component" value="Chromosome"/>
</dbReference>
<evidence type="ECO:0000256" key="1">
    <source>
        <dbReference type="ARBA" id="ARBA00009370"/>
    </source>
</evidence>
<dbReference type="PANTHER" id="PTHR43390">
    <property type="entry name" value="SIGNAL PEPTIDASE I"/>
    <property type="match status" value="1"/>
</dbReference>
<dbReference type="SUPFAM" id="SSF51306">
    <property type="entry name" value="LexA/Signal peptidase"/>
    <property type="match status" value="1"/>
</dbReference>
<proteinExistence type="inferred from homology"/>
<comment type="catalytic activity">
    <reaction evidence="4">
        <text>Cleavage of hydrophobic, N-terminal signal or leader sequences from secreted and periplasmic proteins.</text>
        <dbReference type="EC" id="3.4.21.89"/>
    </reaction>
</comment>
<dbReference type="InterPro" id="IPR019533">
    <property type="entry name" value="Peptidase_S26"/>
</dbReference>
<dbReference type="FunCoup" id="F5Y6U4">
    <property type="interactions" value="354"/>
</dbReference>
<organism evidence="6 7">
    <name type="scientific">Leadbettera azotonutricia (strain ATCC BAA-888 / DSM 13862 / ZAS-9)</name>
    <name type="common">Treponema azotonutricium</name>
    <dbReference type="NCBI Taxonomy" id="545695"/>
    <lineage>
        <taxon>Bacteria</taxon>
        <taxon>Pseudomonadati</taxon>
        <taxon>Spirochaetota</taxon>
        <taxon>Spirochaetia</taxon>
        <taxon>Spirochaetales</taxon>
        <taxon>Breznakiellaceae</taxon>
        <taxon>Leadbettera</taxon>
    </lineage>
</organism>
<keyword evidence="4 6" id="KW-0378">Hydrolase</keyword>
<reference evidence="7" key="1">
    <citation type="submission" date="2009-12" db="EMBL/GenBank/DDBJ databases">
        <title>Complete sequence of Treponema azotonutricium strain ZAS-9.</title>
        <authorList>
            <person name="Tetu S.G."/>
            <person name="Matson E."/>
            <person name="Ren Q."/>
            <person name="Seshadri R."/>
            <person name="Elbourne L."/>
            <person name="Hassan K.A."/>
            <person name="Durkin A."/>
            <person name="Radune D."/>
            <person name="Mohamoud Y."/>
            <person name="Shay R."/>
            <person name="Jin S."/>
            <person name="Zhang X."/>
            <person name="Lucey K."/>
            <person name="Ballor N.R."/>
            <person name="Ottesen E."/>
            <person name="Rosenthal R."/>
            <person name="Allen A."/>
            <person name="Leadbetter J.R."/>
            <person name="Paulsen I.T."/>
        </authorList>
    </citation>
    <scope>NUCLEOTIDE SEQUENCE [LARGE SCALE GENOMIC DNA]</scope>
    <source>
        <strain evidence="7">ATCC BAA-888 / DSM 13862 / ZAS-9</strain>
    </source>
</reference>
<dbReference type="NCBIfam" id="TIGR02227">
    <property type="entry name" value="sigpep_I_bact"/>
    <property type="match status" value="1"/>
</dbReference>
<name>F5Y6U4_LEAAZ</name>
<dbReference type="EMBL" id="CP001841">
    <property type="protein sequence ID" value="AEF82347.1"/>
    <property type="molecule type" value="Genomic_DNA"/>
</dbReference>
<protein>
    <recommendedName>
        <fullName evidence="2 4">Signal peptidase I</fullName>
        <ecNumber evidence="4">3.4.21.89</ecNumber>
    </recommendedName>
</protein>
<dbReference type="GO" id="GO:0009003">
    <property type="term" value="F:signal peptidase activity"/>
    <property type="evidence" value="ECO:0007669"/>
    <property type="project" value="UniProtKB-EC"/>
</dbReference>
<reference evidence="6 7" key="2">
    <citation type="journal article" date="2011" name="ISME J.">
        <title>RNA-seq reveals cooperative metabolic interactions between two termite-gut spirochete species in co-culture.</title>
        <authorList>
            <person name="Rosenthal A.Z."/>
            <person name="Matson E.G."/>
            <person name="Eldar A."/>
            <person name="Leadbetter J.R."/>
        </authorList>
    </citation>
    <scope>NUCLEOTIDE SEQUENCE [LARGE SCALE GENOMIC DNA]</scope>
    <source>
        <strain evidence="7">ATCC BAA-888 / DSM 13862 / ZAS-9</strain>
    </source>
</reference>
<dbReference type="InterPro" id="IPR000223">
    <property type="entry name" value="Pept_S26A_signal_pept_1"/>
</dbReference>
<dbReference type="Pfam" id="PF10502">
    <property type="entry name" value="Peptidase_S26"/>
    <property type="match status" value="1"/>
</dbReference>